<evidence type="ECO:0000313" key="3">
    <source>
        <dbReference type="Proteomes" id="UP001499895"/>
    </source>
</evidence>
<feature type="region of interest" description="Disordered" evidence="1">
    <location>
        <begin position="1"/>
        <end position="34"/>
    </location>
</feature>
<gene>
    <name evidence="2" type="ORF">GCM10009544_59390</name>
</gene>
<proteinExistence type="predicted"/>
<protein>
    <submittedName>
        <fullName evidence="2">Uncharacterized protein</fullName>
    </submittedName>
</protein>
<reference evidence="3" key="1">
    <citation type="journal article" date="2019" name="Int. J. Syst. Evol. Microbiol.">
        <title>The Global Catalogue of Microorganisms (GCM) 10K type strain sequencing project: providing services to taxonomists for standard genome sequencing and annotation.</title>
        <authorList>
            <consortium name="The Broad Institute Genomics Platform"/>
            <consortium name="The Broad Institute Genome Sequencing Center for Infectious Disease"/>
            <person name="Wu L."/>
            <person name="Ma J."/>
        </authorList>
    </citation>
    <scope>NUCLEOTIDE SEQUENCE [LARGE SCALE GENOMIC DNA]</scope>
    <source>
        <strain evidence="3">JCM 10649</strain>
    </source>
</reference>
<comment type="caution">
    <text evidence="2">The sequence shown here is derived from an EMBL/GenBank/DDBJ whole genome shotgun (WGS) entry which is preliminary data.</text>
</comment>
<evidence type="ECO:0000256" key="1">
    <source>
        <dbReference type="SAM" id="MobiDB-lite"/>
    </source>
</evidence>
<name>A0ABP3L3S6_9ACTN</name>
<dbReference type="Proteomes" id="UP001499895">
    <property type="component" value="Unassembled WGS sequence"/>
</dbReference>
<organism evidence="2 3">
    <name type="scientific">Streptomyces stramineus</name>
    <dbReference type="NCBI Taxonomy" id="173861"/>
    <lineage>
        <taxon>Bacteria</taxon>
        <taxon>Bacillati</taxon>
        <taxon>Actinomycetota</taxon>
        <taxon>Actinomycetes</taxon>
        <taxon>Kitasatosporales</taxon>
        <taxon>Streptomycetaceae</taxon>
        <taxon>Streptomyces</taxon>
    </lineage>
</organism>
<feature type="compositionally biased region" description="Acidic residues" evidence="1">
    <location>
        <begin position="1"/>
        <end position="10"/>
    </location>
</feature>
<sequence>MGAGGDEETADRESERKGGAEGPGAYTGKHDASYGCSGQWGTVQPLAQRYRPLGQIETHTPRCTGVPTIRSAPPCATWCTNVPTHG</sequence>
<accession>A0ABP3L3S6</accession>
<evidence type="ECO:0000313" key="2">
    <source>
        <dbReference type="EMBL" id="GAA0490616.1"/>
    </source>
</evidence>
<dbReference type="EMBL" id="BAAAHB010000117">
    <property type="protein sequence ID" value="GAA0490616.1"/>
    <property type="molecule type" value="Genomic_DNA"/>
</dbReference>
<keyword evidence="3" id="KW-1185">Reference proteome</keyword>